<evidence type="ECO:0000256" key="1">
    <source>
        <dbReference type="SAM" id="MobiDB-lite"/>
    </source>
</evidence>
<gene>
    <name evidence="2" type="ORF">TSPI_06001</name>
</gene>
<accession>A0ABR3KVX9</accession>
<comment type="caution">
    <text evidence="2">The sequence shown here is derived from an EMBL/GenBank/DDBJ whole genome shotgun (WGS) entry which is preliminary data.</text>
</comment>
<reference evidence="2 3" key="1">
    <citation type="submission" date="2024-07" db="EMBL/GenBank/DDBJ databases">
        <title>Enhanced genomic and transcriptomic resources for Trichinella pseudospiralis and T. spiralis underpin the discovery of pronounced molecular differences between stages and species.</title>
        <authorList>
            <person name="Pasi K.K."/>
            <person name="La Rosa G."/>
            <person name="Gomez-Morales M.A."/>
            <person name="Tosini F."/>
            <person name="Sumanam S."/>
            <person name="Young N.D."/>
            <person name="Chang B.C."/>
            <person name="Robin G.B."/>
        </authorList>
    </citation>
    <scope>NUCLEOTIDE SEQUENCE [LARGE SCALE GENOMIC DNA]</scope>
    <source>
        <strain evidence="2">ISS534</strain>
    </source>
</reference>
<evidence type="ECO:0000313" key="2">
    <source>
        <dbReference type="EMBL" id="KAL1244768.1"/>
    </source>
</evidence>
<name>A0ABR3KVX9_TRISP</name>
<organism evidence="2 3">
    <name type="scientific">Trichinella spiralis</name>
    <name type="common">Trichina worm</name>
    <dbReference type="NCBI Taxonomy" id="6334"/>
    <lineage>
        <taxon>Eukaryota</taxon>
        <taxon>Metazoa</taxon>
        <taxon>Ecdysozoa</taxon>
        <taxon>Nematoda</taxon>
        <taxon>Enoplea</taxon>
        <taxon>Dorylaimia</taxon>
        <taxon>Trichinellida</taxon>
        <taxon>Trichinellidae</taxon>
        <taxon>Trichinella</taxon>
    </lineage>
</organism>
<proteinExistence type="predicted"/>
<feature type="region of interest" description="Disordered" evidence="1">
    <location>
        <begin position="1"/>
        <end position="20"/>
    </location>
</feature>
<sequence length="92" mass="9833">MSTPAVAPSEPTSRLSGHKAPALLWRRRPAAAGACLVDAIDAPAEQIHQAPGPSDKTGRLVEWMIFSLSKWLARGSKDRLRSGLVQFSDSGP</sequence>
<dbReference type="Proteomes" id="UP001558632">
    <property type="component" value="Unassembled WGS sequence"/>
</dbReference>
<keyword evidence="3" id="KW-1185">Reference proteome</keyword>
<evidence type="ECO:0000313" key="3">
    <source>
        <dbReference type="Proteomes" id="UP001558632"/>
    </source>
</evidence>
<protein>
    <submittedName>
        <fullName evidence="2">Large ribosomal subunit protein</fullName>
    </submittedName>
</protein>
<dbReference type="EMBL" id="JBEUSY010000132">
    <property type="protein sequence ID" value="KAL1244768.1"/>
    <property type="molecule type" value="Genomic_DNA"/>
</dbReference>